<evidence type="ECO:0000313" key="3">
    <source>
        <dbReference type="EMBL" id="KAK4032457.1"/>
    </source>
</evidence>
<protein>
    <submittedName>
        <fullName evidence="3">BTB/POZ protein</fullName>
    </submittedName>
</protein>
<comment type="caution">
    <text evidence="3">The sequence shown here is derived from an EMBL/GenBank/DDBJ whole genome shotgun (WGS) entry which is preliminary data.</text>
</comment>
<evidence type="ECO:0000256" key="1">
    <source>
        <dbReference type="SAM" id="MobiDB-lite"/>
    </source>
</evidence>
<reference evidence="4" key="1">
    <citation type="journal article" date="2023" name="Mol. Phylogenet. Evol.">
        <title>Genome-scale phylogeny and comparative genomics of the fungal order Sordariales.</title>
        <authorList>
            <person name="Hensen N."/>
            <person name="Bonometti L."/>
            <person name="Westerberg I."/>
            <person name="Brannstrom I.O."/>
            <person name="Guillou S."/>
            <person name="Cros-Aarteil S."/>
            <person name="Calhoun S."/>
            <person name="Haridas S."/>
            <person name="Kuo A."/>
            <person name="Mondo S."/>
            <person name="Pangilinan J."/>
            <person name="Riley R."/>
            <person name="LaButti K."/>
            <person name="Andreopoulos B."/>
            <person name="Lipzen A."/>
            <person name="Chen C."/>
            <person name="Yan M."/>
            <person name="Daum C."/>
            <person name="Ng V."/>
            <person name="Clum A."/>
            <person name="Steindorff A."/>
            <person name="Ohm R.A."/>
            <person name="Martin F."/>
            <person name="Silar P."/>
            <person name="Natvig D.O."/>
            <person name="Lalanne C."/>
            <person name="Gautier V."/>
            <person name="Ament-Velasquez S.L."/>
            <person name="Kruys A."/>
            <person name="Hutchinson M.I."/>
            <person name="Powell A.J."/>
            <person name="Barry K."/>
            <person name="Miller A.N."/>
            <person name="Grigoriev I.V."/>
            <person name="Debuchy R."/>
            <person name="Gladieux P."/>
            <person name="Hiltunen Thoren M."/>
            <person name="Johannesson H."/>
        </authorList>
    </citation>
    <scope>NUCLEOTIDE SEQUENCE [LARGE SCALE GENOMIC DNA]</scope>
    <source>
        <strain evidence="4">CBS 284.82</strain>
    </source>
</reference>
<dbReference type="CDD" id="cd18186">
    <property type="entry name" value="BTB_POZ_ZBTB_KLHL-like"/>
    <property type="match status" value="1"/>
</dbReference>
<dbReference type="InterPro" id="IPR000210">
    <property type="entry name" value="BTB/POZ_dom"/>
</dbReference>
<keyword evidence="4" id="KW-1185">Reference proteome</keyword>
<organism evidence="3 4">
    <name type="scientific">Parachaetomium inaequale</name>
    <dbReference type="NCBI Taxonomy" id="2588326"/>
    <lineage>
        <taxon>Eukaryota</taxon>
        <taxon>Fungi</taxon>
        <taxon>Dikarya</taxon>
        <taxon>Ascomycota</taxon>
        <taxon>Pezizomycotina</taxon>
        <taxon>Sordariomycetes</taxon>
        <taxon>Sordariomycetidae</taxon>
        <taxon>Sordariales</taxon>
        <taxon>Chaetomiaceae</taxon>
        <taxon>Parachaetomium</taxon>
    </lineage>
</organism>
<feature type="region of interest" description="Disordered" evidence="1">
    <location>
        <begin position="1"/>
        <end position="29"/>
    </location>
</feature>
<dbReference type="PANTHER" id="PTHR47843">
    <property type="entry name" value="BTB DOMAIN-CONTAINING PROTEIN-RELATED"/>
    <property type="match status" value="1"/>
</dbReference>
<accession>A0AAN6SM70</accession>
<dbReference type="EMBL" id="MU854608">
    <property type="protein sequence ID" value="KAK4032457.1"/>
    <property type="molecule type" value="Genomic_DNA"/>
</dbReference>
<evidence type="ECO:0000313" key="4">
    <source>
        <dbReference type="Proteomes" id="UP001303115"/>
    </source>
</evidence>
<dbReference type="AlphaFoldDB" id="A0AAN6SM70"/>
<dbReference type="SMART" id="SM00225">
    <property type="entry name" value="BTB"/>
    <property type="match status" value="1"/>
</dbReference>
<dbReference type="InterPro" id="IPR011333">
    <property type="entry name" value="SKP1/BTB/POZ_sf"/>
</dbReference>
<dbReference type="Pfam" id="PF00651">
    <property type="entry name" value="BTB"/>
    <property type="match status" value="1"/>
</dbReference>
<dbReference type="SUPFAM" id="SSF54695">
    <property type="entry name" value="POZ domain"/>
    <property type="match status" value="1"/>
</dbReference>
<evidence type="ECO:0000259" key="2">
    <source>
        <dbReference type="PROSITE" id="PS50097"/>
    </source>
</evidence>
<dbReference type="PROSITE" id="PS50097">
    <property type="entry name" value="BTB"/>
    <property type="match status" value="1"/>
</dbReference>
<dbReference type="PANTHER" id="PTHR47843:SF5">
    <property type="entry name" value="BTB_POZ DOMAIN PROTEIN"/>
    <property type="match status" value="1"/>
</dbReference>
<sequence length="338" mass="37869">MDDADSDDEEDSTAELRDAEPCATCEKAQNADRNPIDDLRTTSIFASLSALRLSEKFSDMTIRCGGRDFKAHRAIVCSQSSFFDGALSGGFSEAATGVVNLPEDRPEVVDKFLQFLYTGNYDDGNTPQATKPADASMMPADEITLELRLAPGVTVGEAIEERPWVGNSDYPPGFTEPNIDEPEEEYNPFDKGLSGEEWDAALHQRHDELAEQLGSLDAALKQVMRELRERENLFLPLRLYVMADKFDVPALKLLARDRFYRAAELVWRDAPCFPAVVDELYSNTAPTDVAMREIVCRLVGSGIRDPEQRERMGDVMMKHGDFAVGVMNYMLEMEKDNW</sequence>
<name>A0AAN6SM70_9PEZI</name>
<feature type="domain" description="BTB" evidence="2">
    <location>
        <begin position="58"/>
        <end position="125"/>
    </location>
</feature>
<dbReference type="Gene3D" id="3.30.710.10">
    <property type="entry name" value="Potassium Channel Kv1.1, Chain A"/>
    <property type="match status" value="1"/>
</dbReference>
<dbReference type="Proteomes" id="UP001303115">
    <property type="component" value="Unassembled WGS sequence"/>
</dbReference>
<gene>
    <name evidence="3" type="ORF">C8A01DRAFT_50753</name>
</gene>
<proteinExistence type="predicted"/>
<feature type="compositionally biased region" description="Acidic residues" evidence="1">
    <location>
        <begin position="1"/>
        <end position="13"/>
    </location>
</feature>